<evidence type="ECO:0000313" key="2">
    <source>
        <dbReference type="EMBL" id="KAH6690667.1"/>
    </source>
</evidence>
<keyword evidence="3" id="KW-1185">Reference proteome</keyword>
<feature type="compositionally biased region" description="Basic and acidic residues" evidence="1">
    <location>
        <begin position="77"/>
        <end position="96"/>
    </location>
</feature>
<comment type="caution">
    <text evidence="2">The sequence shown here is derived from an EMBL/GenBank/DDBJ whole genome shotgun (WGS) entry which is preliminary data.</text>
</comment>
<protein>
    <submittedName>
        <fullName evidence="2">Uncharacterized protein</fullName>
    </submittedName>
</protein>
<dbReference type="AlphaFoldDB" id="A0A9P8VI23"/>
<organism evidence="2 3">
    <name type="scientific">Plectosphaerella plurivora</name>
    <dbReference type="NCBI Taxonomy" id="936078"/>
    <lineage>
        <taxon>Eukaryota</taxon>
        <taxon>Fungi</taxon>
        <taxon>Dikarya</taxon>
        <taxon>Ascomycota</taxon>
        <taxon>Pezizomycotina</taxon>
        <taxon>Sordariomycetes</taxon>
        <taxon>Hypocreomycetidae</taxon>
        <taxon>Glomerellales</taxon>
        <taxon>Plectosphaerellaceae</taxon>
        <taxon>Plectosphaerella</taxon>
    </lineage>
</organism>
<reference evidence="2" key="1">
    <citation type="journal article" date="2021" name="Nat. Commun.">
        <title>Genetic determinants of endophytism in the Arabidopsis root mycobiome.</title>
        <authorList>
            <person name="Mesny F."/>
            <person name="Miyauchi S."/>
            <person name="Thiergart T."/>
            <person name="Pickel B."/>
            <person name="Atanasova L."/>
            <person name="Karlsson M."/>
            <person name="Huettel B."/>
            <person name="Barry K.W."/>
            <person name="Haridas S."/>
            <person name="Chen C."/>
            <person name="Bauer D."/>
            <person name="Andreopoulos W."/>
            <person name="Pangilinan J."/>
            <person name="LaButti K."/>
            <person name="Riley R."/>
            <person name="Lipzen A."/>
            <person name="Clum A."/>
            <person name="Drula E."/>
            <person name="Henrissat B."/>
            <person name="Kohler A."/>
            <person name="Grigoriev I.V."/>
            <person name="Martin F.M."/>
            <person name="Hacquard S."/>
        </authorList>
    </citation>
    <scope>NUCLEOTIDE SEQUENCE</scope>
    <source>
        <strain evidence="2">MPI-SDFR-AT-0117</strain>
    </source>
</reference>
<accession>A0A9P8VI23</accession>
<name>A0A9P8VI23_9PEZI</name>
<evidence type="ECO:0000313" key="3">
    <source>
        <dbReference type="Proteomes" id="UP000770015"/>
    </source>
</evidence>
<gene>
    <name evidence="2" type="ORF">F5X68DRAFT_253581</name>
</gene>
<sequence length="128" mass="13828">MSASSDELKKIIQQAEADLNTYQAKTGEAREQYDDPAGVRSLTGNKFPGAEVKYQGDDLSTNASYNKRIPPSEGGDLDDRGRQAKGGQYDHNEGRGDPQSLAEAKWRENPGQNDGDVVNTTLGGRVGQ</sequence>
<proteinExistence type="predicted"/>
<evidence type="ECO:0000256" key="1">
    <source>
        <dbReference type="SAM" id="MobiDB-lite"/>
    </source>
</evidence>
<dbReference type="Proteomes" id="UP000770015">
    <property type="component" value="Unassembled WGS sequence"/>
</dbReference>
<dbReference type="OrthoDB" id="3359339at2759"/>
<feature type="region of interest" description="Disordered" evidence="1">
    <location>
        <begin position="22"/>
        <end position="128"/>
    </location>
</feature>
<dbReference type="EMBL" id="JAGSXJ010000006">
    <property type="protein sequence ID" value="KAH6690667.1"/>
    <property type="molecule type" value="Genomic_DNA"/>
</dbReference>